<dbReference type="PANTHER" id="PTHR37162">
    <property type="entry name" value="HAT FAMILY DIMERISATION DOMAINCONTAINING PROTEIN-RELATED"/>
    <property type="match status" value="1"/>
</dbReference>
<feature type="signal peptide" evidence="1">
    <location>
        <begin position="1"/>
        <end position="18"/>
    </location>
</feature>
<dbReference type="PANTHER" id="PTHR37162:SF1">
    <property type="entry name" value="BED-TYPE DOMAIN-CONTAINING PROTEIN"/>
    <property type="match status" value="1"/>
</dbReference>
<evidence type="ECO:0000313" key="2">
    <source>
        <dbReference type="EMBL" id="GFO38100.1"/>
    </source>
</evidence>
<accession>A0AAV4D2B2</accession>
<dbReference type="EMBL" id="BLXT01007309">
    <property type="protein sequence ID" value="GFO38100.1"/>
    <property type="molecule type" value="Genomic_DNA"/>
</dbReference>
<dbReference type="AlphaFoldDB" id="A0AAV4D2B2"/>
<evidence type="ECO:0000256" key="1">
    <source>
        <dbReference type="SAM" id="SignalP"/>
    </source>
</evidence>
<organism evidence="2 3">
    <name type="scientific">Plakobranchus ocellatus</name>
    <dbReference type="NCBI Taxonomy" id="259542"/>
    <lineage>
        <taxon>Eukaryota</taxon>
        <taxon>Metazoa</taxon>
        <taxon>Spiralia</taxon>
        <taxon>Lophotrochozoa</taxon>
        <taxon>Mollusca</taxon>
        <taxon>Gastropoda</taxon>
        <taxon>Heterobranchia</taxon>
        <taxon>Euthyneura</taxon>
        <taxon>Panpulmonata</taxon>
        <taxon>Sacoglossa</taxon>
        <taxon>Placobranchoidea</taxon>
        <taxon>Plakobranchidae</taxon>
        <taxon>Plakobranchus</taxon>
    </lineage>
</organism>
<proteinExistence type="predicted"/>
<reference evidence="2 3" key="1">
    <citation type="journal article" date="2021" name="Elife">
        <title>Chloroplast acquisition without the gene transfer in kleptoplastic sea slugs, Plakobranchus ocellatus.</title>
        <authorList>
            <person name="Maeda T."/>
            <person name="Takahashi S."/>
            <person name="Yoshida T."/>
            <person name="Shimamura S."/>
            <person name="Takaki Y."/>
            <person name="Nagai Y."/>
            <person name="Toyoda A."/>
            <person name="Suzuki Y."/>
            <person name="Arimoto A."/>
            <person name="Ishii H."/>
            <person name="Satoh N."/>
            <person name="Nishiyama T."/>
            <person name="Hasebe M."/>
            <person name="Maruyama T."/>
            <person name="Minagawa J."/>
            <person name="Obokata J."/>
            <person name="Shigenobu S."/>
        </authorList>
    </citation>
    <scope>NUCLEOTIDE SEQUENCE [LARGE SCALE GENOMIC DNA]</scope>
</reference>
<dbReference type="Proteomes" id="UP000735302">
    <property type="component" value="Unassembled WGS sequence"/>
</dbReference>
<evidence type="ECO:0000313" key="3">
    <source>
        <dbReference type="Proteomes" id="UP000735302"/>
    </source>
</evidence>
<protein>
    <submittedName>
        <fullName evidence="2">Proteinral transcription factor ii-i repeat domain-containing protein 2</fullName>
    </submittedName>
</protein>
<name>A0AAV4D2B2_9GAST</name>
<gene>
    <name evidence="2" type="ORF">PoB_006460500</name>
</gene>
<keyword evidence="3" id="KW-1185">Reference proteome</keyword>
<keyword evidence="1" id="KW-0732">Signal</keyword>
<comment type="caution">
    <text evidence="2">The sequence shown here is derived from an EMBL/GenBank/DDBJ whole genome shotgun (WGS) entry which is preliminary data.</text>
</comment>
<sequence length="207" mass="22965">MIAHKNLSFILLDSLVATLHDIADDLKGIHDMSCNRTKDAYLLGECLTVYAHAIVQNKLKAWGSFSLLYNKATDISMNKNFLCQHIRFLDPDSSFPVEMLYRLLPIENGKAKGLFSALMDALEPHNLGWDFVVASDGENLMQGSKDSVLTCMMEVMPGLFVLKCFCHNFYLVAEHASKYLSATDCPAFGADNAPVMVGKGKGHYGFM</sequence>
<feature type="chain" id="PRO_5043741468" evidence="1">
    <location>
        <begin position="19"/>
        <end position="207"/>
    </location>
</feature>